<gene>
    <name evidence="1" type="ORF">I5L79_16190</name>
</gene>
<dbReference type="EMBL" id="JADWYK010000010">
    <property type="protein sequence ID" value="MBG8555094.1"/>
    <property type="molecule type" value="Genomic_DNA"/>
</dbReference>
<comment type="caution">
    <text evidence="1">The sequence shown here is derived from an EMBL/GenBank/DDBJ whole genome shotgun (WGS) entry which is preliminary data.</text>
</comment>
<keyword evidence="2" id="KW-1185">Reference proteome</keyword>
<evidence type="ECO:0000313" key="2">
    <source>
        <dbReference type="Proteomes" id="UP000601099"/>
    </source>
</evidence>
<name>A0ABS0L4U3_9BACT</name>
<dbReference type="Proteomes" id="UP000601099">
    <property type="component" value="Unassembled WGS sequence"/>
</dbReference>
<dbReference type="RefSeq" id="WP_196956111.1">
    <property type="nucleotide sequence ID" value="NZ_JADWYK010000010.1"/>
</dbReference>
<protein>
    <submittedName>
        <fullName evidence="1">Uncharacterized protein</fullName>
    </submittedName>
</protein>
<proteinExistence type="predicted"/>
<reference evidence="1 2" key="1">
    <citation type="submission" date="2020-11" db="EMBL/GenBank/DDBJ databases">
        <title>Hymenobacter sp.</title>
        <authorList>
            <person name="Kim M.K."/>
        </authorList>
    </citation>
    <scope>NUCLEOTIDE SEQUENCE [LARGE SCALE GENOMIC DNA]</scope>
    <source>
        <strain evidence="1 2">BT594</strain>
    </source>
</reference>
<organism evidence="1 2">
    <name type="scientific">Hymenobacter guriensis</name>
    <dbReference type="NCBI Taxonomy" id="2793065"/>
    <lineage>
        <taxon>Bacteria</taxon>
        <taxon>Pseudomonadati</taxon>
        <taxon>Bacteroidota</taxon>
        <taxon>Cytophagia</taxon>
        <taxon>Cytophagales</taxon>
        <taxon>Hymenobacteraceae</taxon>
        <taxon>Hymenobacter</taxon>
    </lineage>
</organism>
<accession>A0ABS0L4U3</accession>
<sequence length="269" mass="30237">MLWISSRSYWFGLASHFLLLGGVFTLIACQGPPAQVAPPAKAFSEGRKLTYQVTQVTPGSQQAQLDTMVLTSFGPSLNWGVDTFRTAHFALITRQTKLGYSYDAHAAPHDFSGVIEHDSLLWLHPPREEAYSILELSPFPYIQLPAKTGHRWTWDLMVNEKWGNPKWATWQGNIQVRSQYEVVGQRELRTPLGSLPCWLVRAHASSSVGNSSLDLWYHPAYGFVQLDYRTLNGTRFIFKLVAESLEHPAKPLPLPNSLLFVPLMSARSG</sequence>
<dbReference type="PROSITE" id="PS51257">
    <property type="entry name" value="PROKAR_LIPOPROTEIN"/>
    <property type="match status" value="1"/>
</dbReference>
<evidence type="ECO:0000313" key="1">
    <source>
        <dbReference type="EMBL" id="MBG8555094.1"/>
    </source>
</evidence>